<dbReference type="EMBL" id="OU892281">
    <property type="protein sequence ID" value="CAH1131502.1"/>
    <property type="molecule type" value="Genomic_DNA"/>
</dbReference>
<evidence type="ECO:0000256" key="7">
    <source>
        <dbReference type="ARBA" id="ARBA00022723"/>
    </source>
</evidence>
<comment type="pathway">
    <text evidence="2">Lipid metabolism.</text>
</comment>
<dbReference type="AlphaFoldDB" id="A0A9P0DMR5"/>
<evidence type="ECO:0000256" key="1">
    <source>
        <dbReference type="ARBA" id="ARBA00004173"/>
    </source>
</evidence>
<dbReference type="OrthoDB" id="5404651at2759"/>
<dbReference type="InterPro" id="IPR020615">
    <property type="entry name" value="Thiolase_acyl_enz_int_AS"/>
</dbReference>
<comment type="subcellular location">
    <subcellularLocation>
        <location evidence="1">Mitochondrion</location>
    </subcellularLocation>
</comment>
<evidence type="ECO:0000256" key="4">
    <source>
        <dbReference type="ARBA" id="ARBA00011881"/>
    </source>
</evidence>
<dbReference type="GO" id="GO:0005739">
    <property type="term" value="C:mitochondrion"/>
    <property type="evidence" value="ECO:0007669"/>
    <property type="project" value="UniProtKB-SubCell"/>
</dbReference>
<dbReference type="Gene3D" id="3.40.30.10">
    <property type="entry name" value="Glutaredoxin"/>
    <property type="match status" value="1"/>
</dbReference>
<dbReference type="EC" id="2.3.1.9" evidence="5"/>
<dbReference type="InterPro" id="IPR020613">
    <property type="entry name" value="Thiolase_CS"/>
</dbReference>
<dbReference type="InterPro" id="IPR016039">
    <property type="entry name" value="Thiolase-like"/>
</dbReference>
<dbReference type="Pfam" id="PF00108">
    <property type="entry name" value="Thiolase_N"/>
    <property type="match status" value="1"/>
</dbReference>
<keyword evidence="16" id="KW-1185">Reference proteome</keyword>
<comment type="similarity">
    <text evidence="3 12">Belongs to the thiolase-like superfamily. Thiolase family.</text>
</comment>
<dbReference type="PANTHER" id="PTHR18919:SF156">
    <property type="entry name" value="ACETYL-COA ACETYLTRANSFERASE, MITOCHONDRIAL"/>
    <property type="match status" value="1"/>
</dbReference>
<dbReference type="InterPro" id="IPR036249">
    <property type="entry name" value="Thioredoxin-like_sf"/>
</dbReference>
<keyword evidence="8" id="KW-0809">Transit peptide</keyword>
<proteinExistence type="inferred from homology"/>
<evidence type="ECO:0000256" key="9">
    <source>
        <dbReference type="ARBA" id="ARBA00022958"/>
    </source>
</evidence>
<evidence type="ECO:0000313" key="15">
    <source>
        <dbReference type="EMBL" id="CAH1131502.1"/>
    </source>
</evidence>
<evidence type="ECO:0000256" key="6">
    <source>
        <dbReference type="ARBA" id="ARBA00022679"/>
    </source>
</evidence>
<dbReference type="FunFam" id="3.40.47.10:FF:000007">
    <property type="entry name" value="acetyl-CoA acetyltransferase, mitochondrial"/>
    <property type="match status" value="1"/>
</dbReference>
<reference evidence="15" key="1">
    <citation type="submission" date="2022-01" db="EMBL/GenBank/DDBJ databases">
        <authorList>
            <person name="King R."/>
        </authorList>
    </citation>
    <scope>NUCLEOTIDE SEQUENCE</scope>
</reference>
<evidence type="ECO:0000259" key="14">
    <source>
        <dbReference type="Pfam" id="PF02803"/>
    </source>
</evidence>
<dbReference type="PROSITE" id="PS00098">
    <property type="entry name" value="THIOLASE_1"/>
    <property type="match status" value="1"/>
</dbReference>
<keyword evidence="6 12" id="KW-0808">Transferase</keyword>
<keyword evidence="10" id="KW-0496">Mitochondrion</keyword>
<evidence type="ECO:0000256" key="8">
    <source>
        <dbReference type="ARBA" id="ARBA00022946"/>
    </source>
</evidence>
<dbReference type="InterPro" id="IPR020617">
    <property type="entry name" value="Thiolase_C"/>
</dbReference>
<evidence type="ECO:0000256" key="2">
    <source>
        <dbReference type="ARBA" id="ARBA00005189"/>
    </source>
</evidence>
<dbReference type="InterPro" id="IPR008554">
    <property type="entry name" value="Glutaredoxin-like"/>
</dbReference>
<dbReference type="SUPFAM" id="SSF52833">
    <property type="entry name" value="Thioredoxin-like"/>
    <property type="match status" value="1"/>
</dbReference>
<evidence type="ECO:0000256" key="5">
    <source>
        <dbReference type="ARBA" id="ARBA00012705"/>
    </source>
</evidence>
<keyword evidence="9" id="KW-0630">Potassium</keyword>
<dbReference type="PANTHER" id="PTHR18919">
    <property type="entry name" value="ACETYL-COA C-ACYLTRANSFERASE"/>
    <property type="match status" value="1"/>
</dbReference>
<evidence type="ECO:0000256" key="11">
    <source>
        <dbReference type="ARBA" id="ARBA00023315"/>
    </source>
</evidence>
<protein>
    <recommendedName>
        <fullName evidence="5">acetyl-CoA C-acetyltransferase</fullName>
        <ecNumber evidence="5">2.3.1.9</ecNumber>
    </recommendedName>
</protein>
<dbReference type="InterPro" id="IPR020616">
    <property type="entry name" value="Thiolase_N"/>
</dbReference>
<organism evidence="15 16">
    <name type="scientific">Ceutorhynchus assimilis</name>
    <name type="common">cabbage seed weevil</name>
    <dbReference type="NCBI Taxonomy" id="467358"/>
    <lineage>
        <taxon>Eukaryota</taxon>
        <taxon>Metazoa</taxon>
        <taxon>Ecdysozoa</taxon>
        <taxon>Arthropoda</taxon>
        <taxon>Hexapoda</taxon>
        <taxon>Insecta</taxon>
        <taxon>Pterygota</taxon>
        <taxon>Neoptera</taxon>
        <taxon>Endopterygota</taxon>
        <taxon>Coleoptera</taxon>
        <taxon>Polyphaga</taxon>
        <taxon>Cucujiformia</taxon>
        <taxon>Curculionidae</taxon>
        <taxon>Ceutorhynchinae</taxon>
        <taxon>Ceutorhynchus</taxon>
    </lineage>
</organism>
<dbReference type="Gene3D" id="3.40.47.10">
    <property type="match status" value="1"/>
</dbReference>
<dbReference type="NCBIfam" id="TIGR01930">
    <property type="entry name" value="AcCoA-C-Actrans"/>
    <property type="match status" value="1"/>
</dbReference>
<dbReference type="PROSITE" id="PS00737">
    <property type="entry name" value="THIOLASE_2"/>
    <property type="match status" value="1"/>
</dbReference>
<sequence length="504" mass="54652">MTISRVLFKTLKATSRTYATKTNLNEVVIVSAVRTPIGCFLGSLAPLSATQLGATAIQGAVEKAGIPKGEIKEVFMGNVCQGGVGQAPTRQATIFAGLPTSTICTTINKVCASGMKSVMLGAQALQTGAQEVVLAGGMESMSNVPFYLKRGQTPYGGVNLVDGIVFDGLTDVYNKIHMGSCAENTAKKLGITRQQQDEFAISSYKRSAQAWQNREFDSEIVQVNVPQKKGQPDKVVAEDEEYKRINFDKFSKLATVFQKENGTVTAGNASTLNDGAAALILTTRSAAERLNLKPLARIVGFADGACEPIDFPIAPATAVPKLLEQTGVKKDDVALWEVNEAFSVVVLANQQLMDIDPKKVNVHGGAVSLGHPIGMSGARIVVHLVHALKPGQKGVASICNGGGGASSIMIERLSEPLSKNQLPKLTLYTKDPCPLCEELKAELSPYMHLVDFETIDISRKENVRWLRLYRYEIPVLFLNQEFLCKHRLNENLLKSKLEQIREFQ</sequence>
<evidence type="ECO:0000256" key="12">
    <source>
        <dbReference type="RuleBase" id="RU003557"/>
    </source>
</evidence>
<feature type="domain" description="Thiolase N-terminal" evidence="13">
    <location>
        <begin position="27"/>
        <end position="284"/>
    </location>
</feature>
<dbReference type="CDD" id="cd00751">
    <property type="entry name" value="thiolase"/>
    <property type="match status" value="1"/>
</dbReference>
<dbReference type="PROSITE" id="PS00099">
    <property type="entry name" value="THIOLASE_3"/>
    <property type="match status" value="1"/>
</dbReference>
<evidence type="ECO:0000256" key="3">
    <source>
        <dbReference type="ARBA" id="ARBA00010982"/>
    </source>
</evidence>
<name>A0A9P0DMR5_9CUCU</name>
<dbReference type="Pfam" id="PF05768">
    <property type="entry name" value="Glrx-like"/>
    <property type="match status" value="1"/>
</dbReference>
<evidence type="ECO:0000313" key="16">
    <source>
        <dbReference type="Proteomes" id="UP001152799"/>
    </source>
</evidence>
<dbReference type="InterPro" id="IPR020610">
    <property type="entry name" value="Thiolase_AS"/>
</dbReference>
<accession>A0A9P0DMR5</accession>
<evidence type="ECO:0000256" key="10">
    <source>
        <dbReference type="ARBA" id="ARBA00023128"/>
    </source>
</evidence>
<dbReference type="InterPro" id="IPR002155">
    <property type="entry name" value="Thiolase"/>
</dbReference>
<dbReference type="Proteomes" id="UP001152799">
    <property type="component" value="Chromosome 5"/>
</dbReference>
<dbReference type="GO" id="GO:0003985">
    <property type="term" value="F:acetyl-CoA C-acetyltransferase activity"/>
    <property type="evidence" value="ECO:0007669"/>
    <property type="project" value="UniProtKB-EC"/>
</dbReference>
<keyword evidence="11 12" id="KW-0012">Acyltransferase</keyword>
<keyword evidence="7" id="KW-0479">Metal-binding</keyword>
<dbReference type="GO" id="GO:0046872">
    <property type="term" value="F:metal ion binding"/>
    <property type="evidence" value="ECO:0007669"/>
    <property type="project" value="UniProtKB-KW"/>
</dbReference>
<dbReference type="Pfam" id="PF02803">
    <property type="entry name" value="Thiolase_C"/>
    <property type="match status" value="1"/>
</dbReference>
<gene>
    <name evidence="15" type="ORF">CEUTPL_LOCUS10069</name>
</gene>
<comment type="subunit">
    <text evidence="4">Homotetramer.</text>
</comment>
<dbReference type="GO" id="GO:0006635">
    <property type="term" value="P:fatty acid beta-oxidation"/>
    <property type="evidence" value="ECO:0007669"/>
    <property type="project" value="TreeGrafter"/>
</dbReference>
<evidence type="ECO:0000259" key="13">
    <source>
        <dbReference type="Pfam" id="PF00108"/>
    </source>
</evidence>
<dbReference type="SUPFAM" id="SSF53901">
    <property type="entry name" value="Thiolase-like"/>
    <property type="match status" value="2"/>
</dbReference>
<feature type="domain" description="Thiolase C-terminal" evidence="14">
    <location>
        <begin position="292"/>
        <end position="412"/>
    </location>
</feature>